<sequence>MDHVPVLWTAAYAPRRPAAFRFAARQLLRARCFLRALALADHTPSGGY</sequence>
<comment type="caution">
    <text evidence="1">The sequence shown here is derived from an EMBL/GenBank/DDBJ whole genome shotgun (WGS) entry which is preliminary data.</text>
</comment>
<organism evidence="1 2">
    <name type="scientific">Streptomyces mexicanus</name>
    <dbReference type="NCBI Taxonomy" id="178566"/>
    <lineage>
        <taxon>Bacteria</taxon>
        <taxon>Bacillati</taxon>
        <taxon>Actinomycetota</taxon>
        <taxon>Actinomycetes</taxon>
        <taxon>Kitasatosporales</taxon>
        <taxon>Streptomycetaceae</taxon>
        <taxon>Streptomyces</taxon>
    </lineage>
</organism>
<accession>A0A7X1I0W4</accession>
<evidence type="ECO:0000313" key="2">
    <source>
        <dbReference type="Proteomes" id="UP000517694"/>
    </source>
</evidence>
<dbReference type="EMBL" id="JACMHY010000006">
    <property type="protein sequence ID" value="MBC2866656.1"/>
    <property type="molecule type" value="Genomic_DNA"/>
</dbReference>
<protein>
    <submittedName>
        <fullName evidence="1">Uncharacterized protein</fullName>
    </submittedName>
</protein>
<proteinExistence type="predicted"/>
<dbReference type="Proteomes" id="UP000517694">
    <property type="component" value="Unassembled WGS sequence"/>
</dbReference>
<evidence type="ECO:0000313" key="1">
    <source>
        <dbReference type="EMBL" id="MBC2866656.1"/>
    </source>
</evidence>
<dbReference type="RefSeq" id="WP_185947566.1">
    <property type="nucleotide sequence ID" value="NZ_JACMHY010000006.1"/>
</dbReference>
<dbReference type="AlphaFoldDB" id="A0A7X1I0W4"/>
<name>A0A7X1I0W4_9ACTN</name>
<keyword evidence="2" id="KW-1185">Reference proteome</keyword>
<reference evidence="1 2" key="1">
    <citation type="submission" date="2020-08" db="EMBL/GenBank/DDBJ databases">
        <title>Whole-Genome Sequence of French Clinical Streptomyces mexicanus Strain Q0842.</title>
        <authorList>
            <person name="Boxberger M."/>
            <person name="La Scola B."/>
        </authorList>
    </citation>
    <scope>NUCLEOTIDE SEQUENCE [LARGE SCALE GENOMIC DNA]</scope>
    <source>
        <strain evidence="1 2">Marseille-Q0842</strain>
    </source>
</reference>
<gene>
    <name evidence="1" type="ORF">H1R13_17200</name>
</gene>